<proteinExistence type="predicted"/>
<dbReference type="InterPro" id="IPR020846">
    <property type="entry name" value="MFS_dom"/>
</dbReference>
<feature type="transmembrane region" description="Helical" evidence="6">
    <location>
        <begin position="267"/>
        <end position="286"/>
    </location>
</feature>
<evidence type="ECO:0000256" key="2">
    <source>
        <dbReference type="ARBA" id="ARBA00022448"/>
    </source>
</evidence>
<feature type="transmembrane region" description="Helical" evidence="6">
    <location>
        <begin position="82"/>
        <end position="101"/>
    </location>
</feature>
<feature type="transmembrane region" description="Helical" evidence="6">
    <location>
        <begin position="229"/>
        <end position="246"/>
    </location>
</feature>
<reference evidence="9" key="1">
    <citation type="journal article" date="2019" name="Int. J. Syst. Evol. Microbiol.">
        <title>The Global Catalogue of Microorganisms (GCM) 10K type strain sequencing project: providing services to taxonomists for standard genome sequencing and annotation.</title>
        <authorList>
            <consortium name="The Broad Institute Genomics Platform"/>
            <consortium name="The Broad Institute Genome Sequencing Center for Infectious Disease"/>
            <person name="Wu L."/>
            <person name="Ma J."/>
        </authorList>
    </citation>
    <scope>NUCLEOTIDE SEQUENCE [LARGE SCALE GENOMIC DNA]</scope>
    <source>
        <strain evidence="9">CCM 8947</strain>
    </source>
</reference>
<dbReference type="Gene3D" id="1.20.1250.20">
    <property type="entry name" value="MFS general substrate transporter like domains"/>
    <property type="match status" value="1"/>
</dbReference>
<keyword evidence="4 6" id="KW-1133">Transmembrane helix</keyword>
<dbReference type="EMBL" id="JBHTOG010000035">
    <property type="protein sequence ID" value="MFD1432387.1"/>
    <property type="molecule type" value="Genomic_DNA"/>
</dbReference>
<dbReference type="PANTHER" id="PTHR42718">
    <property type="entry name" value="MAJOR FACILITATOR SUPERFAMILY MULTIDRUG TRANSPORTER MFSC"/>
    <property type="match status" value="1"/>
</dbReference>
<evidence type="ECO:0000256" key="6">
    <source>
        <dbReference type="SAM" id="Phobius"/>
    </source>
</evidence>
<dbReference type="Proteomes" id="UP001597192">
    <property type="component" value="Unassembled WGS sequence"/>
</dbReference>
<feature type="transmembrane region" description="Helical" evidence="6">
    <location>
        <begin position="166"/>
        <end position="185"/>
    </location>
</feature>
<feature type="transmembrane region" description="Helical" evidence="6">
    <location>
        <begin position="355"/>
        <end position="373"/>
    </location>
</feature>
<feature type="transmembrane region" description="Helical" evidence="6">
    <location>
        <begin position="433"/>
        <end position="456"/>
    </location>
</feature>
<organism evidence="8 9">
    <name type="scientific">Lacticaseibacillus yichunensis</name>
    <dbReference type="NCBI Taxonomy" id="2486015"/>
    <lineage>
        <taxon>Bacteria</taxon>
        <taxon>Bacillati</taxon>
        <taxon>Bacillota</taxon>
        <taxon>Bacilli</taxon>
        <taxon>Lactobacillales</taxon>
        <taxon>Lactobacillaceae</taxon>
        <taxon>Lacticaseibacillus</taxon>
    </lineage>
</organism>
<evidence type="ECO:0000256" key="3">
    <source>
        <dbReference type="ARBA" id="ARBA00022692"/>
    </source>
</evidence>
<keyword evidence="2" id="KW-0813">Transport</keyword>
<sequence length="465" mass="50091">MTERLSRRTQLAILATALLSFLGILIETSMNVTFPTLMADLHVSLTTVQWVTTGYLLLVTIVMGASAYLLKRFDGRQIFRAAFLFSLAGAIMCATAPDFALLMTGRLLQALATGLSTPLLFEIIFTRVPKRQLGTYTGLAEMMISLAPALGPTYGGLFTNTLSWRWIFWMIVPLLILVGVLGETTIRTKASHTAGKFDVLGLSLLSLFFAVLVWAFNAAGQTGFTSRPFWLWLAVALVLLGAQVIHSRRGGTQLLDWHILRDRVLSLRLVTYFLLQFINIGASFLIPLFIEDVLGENALVAGLILFPGAMIGAVVAPFAGRLYDQHGLRRIILVSGSLVLIGAALFALLTNRLTLALITLLFIVLRIGFNSGFGNTMSEASQLVPVANKADQNSLFNMMQQYSGSLSTGMLAAVIAAVGTGRSVRAATRLGSGLGFALLAGLALIALLAALAANHLSHKETSSTR</sequence>
<dbReference type="Pfam" id="PF07690">
    <property type="entry name" value="MFS_1"/>
    <property type="match status" value="1"/>
</dbReference>
<dbReference type="PROSITE" id="PS50850">
    <property type="entry name" value="MFS"/>
    <property type="match status" value="1"/>
</dbReference>
<feature type="transmembrane region" description="Helical" evidence="6">
    <location>
        <begin position="331"/>
        <end position="349"/>
    </location>
</feature>
<dbReference type="Gene3D" id="1.20.1720.10">
    <property type="entry name" value="Multidrug resistance protein D"/>
    <property type="match status" value="1"/>
</dbReference>
<evidence type="ECO:0000256" key="4">
    <source>
        <dbReference type="ARBA" id="ARBA00022989"/>
    </source>
</evidence>
<dbReference type="RefSeq" id="WP_164510174.1">
    <property type="nucleotide sequence ID" value="NZ_JBHTOG010000035.1"/>
</dbReference>
<protein>
    <submittedName>
        <fullName evidence="8">MFS transporter</fullName>
    </submittedName>
</protein>
<dbReference type="PRINTS" id="PR01036">
    <property type="entry name" value="TCRTETB"/>
</dbReference>
<dbReference type="PANTHER" id="PTHR42718:SF9">
    <property type="entry name" value="MAJOR FACILITATOR SUPERFAMILY MULTIDRUG TRANSPORTER MFSC"/>
    <property type="match status" value="1"/>
</dbReference>
<feature type="domain" description="Major facilitator superfamily (MFS) profile" evidence="7">
    <location>
        <begin position="12"/>
        <end position="458"/>
    </location>
</feature>
<keyword evidence="9" id="KW-1185">Reference proteome</keyword>
<name>A0ABW4CNP4_9LACO</name>
<feature type="transmembrane region" description="Helical" evidence="6">
    <location>
        <begin position="12"/>
        <end position="30"/>
    </location>
</feature>
<accession>A0ABW4CNP4</accession>
<feature type="transmembrane region" description="Helical" evidence="6">
    <location>
        <begin position="50"/>
        <end position="70"/>
    </location>
</feature>
<feature type="transmembrane region" description="Helical" evidence="6">
    <location>
        <begin position="298"/>
        <end position="319"/>
    </location>
</feature>
<dbReference type="InterPro" id="IPR011701">
    <property type="entry name" value="MFS"/>
</dbReference>
<keyword evidence="5 6" id="KW-0472">Membrane</keyword>
<evidence type="ECO:0000256" key="1">
    <source>
        <dbReference type="ARBA" id="ARBA00004651"/>
    </source>
</evidence>
<feature type="transmembrane region" description="Helical" evidence="6">
    <location>
        <begin position="402"/>
        <end position="421"/>
    </location>
</feature>
<evidence type="ECO:0000313" key="8">
    <source>
        <dbReference type="EMBL" id="MFD1432387.1"/>
    </source>
</evidence>
<comment type="subcellular location">
    <subcellularLocation>
        <location evidence="1">Cell membrane</location>
        <topology evidence="1">Multi-pass membrane protein</topology>
    </subcellularLocation>
</comment>
<gene>
    <name evidence="8" type="ORF">ACFQ47_06780</name>
</gene>
<dbReference type="SUPFAM" id="SSF103473">
    <property type="entry name" value="MFS general substrate transporter"/>
    <property type="match status" value="1"/>
</dbReference>
<evidence type="ECO:0000256" key="5">
    <source>
        <dbReference type="ARBA" id="ARBA00023136"/>
    </source>
</evidence>
<evidence type="ECO:0000313" key="9">
    <source>
        <dbReference type="Proteomes" id="UP001597192"/>
    </source>
</evidence>
<keyword evidence="3 6" id="KW-0812">Transmembrane</keyword>
<evidence type="ECO:0000259" key="7">
    <source>
        <dbReference type="PROSITE" id="PS50850"/>
    </source>
</evidence>
<dbReference type="InterPro" id="IPR036259">
    <property type="entry name" value="MFS_trans_sf"/>
</dbReference>
<feature type="transmembrane region" description="Helical" evidence="6">
    <location>
        <begin position="197"/>
        <end position="217"/>
    </location>
</feature>
<comment type="caution">
    <text evidence="8">The sequence shown here is derived from an EMBL/GenBank/DDBJ whole genome shotgun (WGS) entry which is preliminary data.</text>
</comment>